<accession>G8PB93</accession>
<dbReference type="InterPro" id="IPR010315">
    <property type="entry name" value="DUF915_hydro-like"/>
</dbReference>
<dbReference type="RefSeq" id="WP_014214920.1">
    <property type="nucleotide sequence ID" value="NC_016605.1"/>
</dbReference>
<dbReference type="eggNOG" id="COG4814">
    <property type="taxonomic scope" value="Bacteria"/>
</dbReference>
<sequence>MKRVGMILLLVIVLIVAFLGFKKYNTTDSILKKVQSDAGNNDTVTIFVGGYGSSPNAFNDMVNAFHNNGLTTEKIRVNITNNGKIDVDTKQKQLKNETIQVAFKRNKDPLYQEKLFPKVMKKLHLEYNVNKVNLVGHSMGGLIELAYLTGNHRNEYPKVIKFATIATPYKRFFKTNNNISRSVDQIESNLKNVPSNLQVLNMGGHINGKDSDGVVPVAGIKEFGPMIKPHVASYKERIFEGTEGQVQHSNLRHNSKVIDTLAEFLWK</sequence>
<proteinExistence type="predicted"/>
<dbReference type="PATRIC" id="fig|701521.8.peg.394"/>
<dbReference type="Gene3D" id="3.40.50.1820">
    <property type="entry name" value="alpha/beta hydrolase"/>
    <property type="match status" value="1"/>
</dbReference>
<dbReference type="EMBL" id="CP003137">
    <property type="protein sequence ID" value="AEV94722.1"/>
    <property type="molecule type" value="Genomic_DNA"/>
</dbReference>
<keyword evidence="2" id="KW-1185">Reference proteome</keyword>
<dbReference type="SUPFAM" id="SSF53474">
    <property type="entry name" value="alpha/beta-Hydrolases"/>
    <property type="match status" value="1"/>
</dbReference>
<evidence type="ECO:0008006" key="3">
    <source>
        <dbReference type="Google" id="ProtNLM"/>
    </source>
</evidence>
<dbReference type="STRING" id="701521.PECL_418"/>
<organism evidence="1 2">
    <name type="scientific">Pediococcus claussenii (strain ATCC BAA-344 / DSM 14800 / JCM 18046 / KCTC 3811 / LMG 21948 / P06)</name>
    <dbReference type="NCBI Taxonomy" id="701521"/>
    <lineage>
        <taxon>Bacteria</taxon>
        <taxon>Bacillati</taxon>
        <taxon>Bacillota</taxon>
        <taxon>Bacilli</taxon>
        <taxon>Lactobacillales</taxon>
        <taxon>Lactobacillaceae</taxon>
        <taxon>Pediococcus</taxon>
    </lineage>
</organism>
<dbReference type="Pfam" id="PF06028">
    <property type="entry name" value="DUF915"/>
    <property type="match status" value="1"/>
</dbReference>
<reference evidence="1 2" key="1">
    <citation type="journal article" date="2012" name="J. Bacteriol.">
        <title>Complete Genome Sequence of the Beer Spoilage Organism Pediococcus claussenii ATCC BAA-344T.</title>
        <authorList>
            <person name="Pittet V."/>
            <person name="Abegunde T."/>
            <person name="Marfleet T."/>
            <person name="Haakensen M."/>
            <person name="Morrow K."/>
            <person name="Jayaprakash T."/>
            <person name="Schroeder K."/>
            <person name="Trost B."/>
            <person name="Byrns S."/>
            <person name="Bergsveinson J."/>
            <person name="Kusalik A."/>
            <person name="Ziola B."/>
        </authorList>
    </citation>
    <scope>NUCLEOTIDE SEQUENCE [LARGE SCALE GENOMIC DNA]</scope>
    <source>
        <strain evidence="1 2">ATCC BAA-344</strain>
    </source>
</reference>
<protein>
    <recommendedName>
        <fullName evidence="3">Alpha/beta hydrolase</fullName>
    </recommendedName>
</protein>
<dbReference type="KEGG" id="pce:PECL_418"/>
<dbReference type="AlphaFoldDB" id="G8PB93"/>
<gene>
    <name evidence="1" type="ordered locus">PECL_418</name>
</gene>
<dbReference type="Proteomes" id="UP000005444">
    <property type="component" value="Chromosome"/>
</dbReference>
<dbReference type="HOGENOM" id="CLU_077377_0_0_9"/>
<evidence type="ECO:0000313" key="1">
    <source>
        <dbReference type="EMBL" id="AEV94722.1"/>
    </source>
</evidence>
<name>G8PB93_PEDCP</name>
<evidence type="ECO:0000313" key="2">
    <source>
        <dbReference type="Proteomes" id="UP000005444"/>
    </source>
</evidence>
<dbReference type="InterPro" id="IPR029058">
    <property type="entry name" value="AB_hydrolase_fold"/>
</dbReference>